<keyword evidence="7" id="KW-0732">Signal</keyword>
<dbReference type="PROSITE" id="PS51007">
    <property type="entry name" value="CYTC"/>
    <property type="match status" value="1"/>
</dbReference>
<organism evidence="9 10">
    <name type="scientific">Luteimonas salinilitoris</name>
    <dbReference type="NCBI Taxonomy" id="3237697"/>
    <lineage>
        <taxon>Bacteria</taxon>
        <taxon>Pseudomonadati</taxon>
        <taxon>Pseudomonadota</taxon>
        <taxon>Gammaproteobacteria</taxon>
        <taxon>Lysobacterales</taxon>
        <taxon>Lysobacteraceae</taxon>
        <taxon>Luteimonas</taxon>
    </lineage>
</organism>
<keyword evidence="1" id="KW-0813">Transport</keyword>
<evidence type="ECO:0000256" key="2">
    <source>
        <dbReference type="ARBA" id="ARBA00022617"/>
    </source>
</evidence>
<evidence type="ECO:0000313" key="9">
    <source>
        <dbReference type="EMBL" id="MEZ0476200.1"/>
    </source>
</evidence>
<dbReference type="InterPro" id="IPR009056">
    <property type="entry name" value="Cyt_c-like_dom"/>
</dbReference>
<evidence type="ECO:0000256" key="7">
    <source>
        <dbReference type="SAM" id="SignalP"/>
    </source>
</evidence>
<reference evidence="9 10" key="1">
    <citation type="submission" date="2024-07" db="EMBL/GenBank/DDBJ databases">
        <title>Luteimonas salilacus sp. nov., isolated from the shore soil of Salt Lake in Tibet of China.</title>
        <authorList>
            <person name="Zhang X."/>
            <person name="Li A."/>
        </authorList>
    </citation>
    <scope>NUCLEOTIDE SEQUENCE [LARGE SCALE GENOMIC DNA]</scope>
    <source>
        <strain evidence="9 10">B3-2-R+30</strain>
    </source>
</reference>
<feature type="domain" description="Cytochrome c" evidence="8">
    <location>
        <begin position="25"/>
        <end position="124"/>
    </location>
</feature>
<name>A0ABV4HTX8_9GAMM</name>
<keyword evidence="2 6" id="KW-0349">Heme</keyword>
<dbReference type="SUPFAM" id="SSF46626">
    <property type="entry name" value="Cytochrome c"/>
    <property type="match status" value="1"/>
</dbReference>
<evidence type="ECO:0000313" key="10">
    <source>
        <dbReference type="Proteomes" id="UP001566331"/>
    </source>
</evidence>
<dbReference type="InterPro" id="IPR036909">
    <property type="entry name" value="Cyt_c-like_dom_sf"/>
</dbReference>
<evidence type="ECO:0000259" key="8">
    <source>
        <dbReference type="PROSITE" id="PS51007"/>
    </source>
</evidence>
<dbReference type="EMBL" id="JBFWIC010000029">
    <property type="protein sequence ID" value="MEZ0476200.1"/>
    <property type="molecule type" value="Genomic_DNA"/>
</dbReference>
<evidence type="ECO:0000256" key="1">
    <source>
        <dbReference type="ARBA" id="ARBA00022448"/>
    </source>
</evidence>
<dbReference type="RefSeq" id="WP_370565562.1">
    <property type="nucleotide sequence ID" value="NZ_JBFWIB010000019.1"/>
</dbReference>
<evidence type="ECO:0000256" key="5">
    <source>
        <dbReference type="ARBA" id="ARBA00023004"/>
    </source>
</evidence>
<accession>A0ABV4HTX8</accession>
<feature type="signal peptide" evidence="7">
    <location>
        <begin position="1"/>
        <end position="23"/>
    </location>
</feature>
<feature type="chain" id="PRO_5045532968" evidence="7">
    <location>
        <begin position="24"/>
        <end position="127"/>
    </location>
</feature>
<evidence type="ECO:0000256" key="3">
    <source>
        <dbReference type="ARBA" id="ARBA00022723"/>
    </source>
</evidence>
<dbReference type="Gene3D" id="1.10.760.10">
    <property type="entry name" value="Cytochrome c-like domain"/>
    <property type="match status" value="1"/>
</dbReference>
<sequence>MHRALSPVLALLPLLALAGTARAQDTAADGEQIYRTRCAACHALDPGQNRIGPPLAGVVGRAAGSVEGGRYTDAMRESGIVWDAETLDVYLANPRQRVPGTSMMFVLPDAAQRKAIIAFLRDRSAAE</sequence>
<dbReference type="PANTHER" id="PTHR11961">
    <property type="entry name" value="CYTOCHROME C"/>
    <property type="match status" value="1"/>
</dbReference>
<keyword evidence="5 6" id="KW-0408">Iron</keyword>
<keyword evidence="10" id="KW-1185">Reference proteome</keyword>
<dbReference type="PRINTS" id="PR00604">
    <property type="entry name" value="CYTCHRMECIAB"/>
</dbReference>
<dbReference type="Proteomes" id="UP001566331">
    <property type="component" value="Unassembled WGS sequence"/>
</dbReference>
<gene>
    <name evidence="9" type="ORF">AB6713_16495</name>
</gene>
<keyword evidence="3 6" id="KW-0479">Metal-binding</keyword>
<dbReference type="InterPro" id="IPR002327">
    <property type="entry name" value="Cyt_c_1A/1B"/>
</dbReference>
<comment type="caution">
    <text evidence="9">The sequence shown here is derived from an EMBL/GenBank/DDBJ whole genome shotgun (WGS) entry which is preliminary data.</text>
</comment>
<evidence type="ECO:0000256" key="6">
    <source>
        <dbReference type="PROSITE-ProRule" id="PRU00433"/>
    </source>
</evidence>
<dbReference type="Pfam" id="PF00034">
    <property type="entry name" value="Cytochrom_C"/>
    <property type="match status" value="1"/>
</dbReference>
<evidence type="ECO:0000256" key="4">
    <source>
        <dbReference type="ARBA" id="ARBA00022982"/>
    </source>
</evidence>
<keyword evidence="4" id="KW-0249">Electron transport</keyword>
<protein>
    <submittedName>
        <fullName evidence="9">Cytochrome c family protein</fullName>
    </submittedName>
</protein>
<proteinExistence type="predicted"/>